<dbReference type="Gene3D" id="1.10.287.1700">
    <property type="match status" value="1"/>
</dbReference>
<protein>
    <recommendedName>
        <fullName evidence="3">Flagellar FliJ protein</fullName>
    </recommendedName>
</protein>
<keyword evidence="4" id="KW-0813">Transport</keyword>
<keyword evidence="13" id="KW-0966">Cell projection</keyword>
<organism evidence="13 14">
    <name type="scientific">Hydrogenophaga bisanensis</name>
    <dbReference type="NCBI Taxonomy" id="439611"/>
    <lineage>
        <taxon>Bacteria</taxon>
        <taxon>Pseudomonadati</taxon>
        <taxon>Pseudomonadota</taxon>
        <taxon>Betaproteobacteria</taxon>
        <taxon>Burkholderiales</taxon>
        <taxon>Comamonadaceae</taxon>
        <taxon>Hydrogenophaga</taxon>
    </lineage>
</organism>
<reference evidence="14" key="1">
    <citation type="journal article" date="2019" name="Int. J. Syst. Evol. Microbiol.">
        <title>The Global Catalogue of Microorganisms (GCM) 10K type strain sequencing project: providing services to taxonomists for standard genome sequencing and annotation.</title>
        <authorList>
            <consortium name="The Broad Institute Genomics Platform"/>
            <consortium name="The Broad Institute Genome Sequencing Center for Infectious Disease"/>
            <person name="Wu L."/>
            <person name="Ma J."/>
        </authorList>
    </citation>
    <scope>NUCLEOTIDE SEQUENCE [LARGE SCALE GENOMIC DNA]</scope>
    <source>
        <strain evidence="14">CCUG 54518</strain>
    </source>
</reference>
<accession>A0ABW2REE0</accession>
<keyword evidence="13" id="KW-0969">Cilium</keyword>
<dbReference type="InterPro" id="IPR012823">
    <property type="entry name" value="Flagell_FliJ"/>
</dbReference>
<keyword evidence="13" id="KW-0282">Flagellum</keyword>
<keyword evidence="8" id="KW-0653">Protein transport</keyword>
<keyword evidence="9" id="KW-0472">Membrane</keyword>
<evidence type="ECO:0000256" key="6">
    <source>
        <dbReference type="ARBA" id="ARBA00022500"/>
    </source>
</evidence>
<evidence type="ECO:0000256" key="7">
    <source>
        <dbReference type="ARBA" id="ARBA00022795"/>
    </source>
</evidence>
<proteinExistence type="inferred from homology"/>
<keyword evidence="6" id="KW-0145">Chemotaxis</keyword>
<evidence type="ECO:0000256" key="4">
    <source>
        <dbReference type="ARBA" id="ARBA00022448"/>
    </source>
</evidence>
<evidence type="ECO:0000256" key="10">
    <source>
        <dbReference type="ARBA" id="ARBA00023225"/>
    </source>
</evidence>
<keyword evidence="14" id="KW-1185">Reference proteome</keyword>
<evidence type="ECO:0000313" key="13">
    <source>
        <dbReference type="EMBL" id="MFC7436416.1"/>
    </source>
</evidence>
<dbReference type="Proteomes" id="UP001596495">
    <property type="component" value="Unassembled WGS sequence"/>
</dbReference>
<dbReference type="PANTHER" id="PTHR38786:SF1">
    <property type="entry name" value="FLAGELLAR FLIJ PROTEIN"/>
    <property type="match status" value="1"/>
</dbReference>
<evidence type="ECO:0000313" key="14">
    <source>
        <dbReference type="Proteomes" id="UP001596495"/>
    </source>
</evidence>
<feature type="compositionally biased region" description="Basic and acidic residues" evidence="12">
    <location>
        <begin position="120"/>
        <end position="138"/>
    </location>
</feature>
<dbReference type="InterPro" id="IPR052570">
    <property type="entry name" value="FliJ"/>
</dbReference>
<evidence type="ECO:0000256" key="5">
    <source>
        <dbReference type="ARBA" id="ARBA00022475"/>
    </source>
</evidence>
<evidence type="ECO:0000256" key="12">
    <source>
        <dbReference type="SAM" id="MobiDB-lite"/>
    </source>
</evidence>
<dbReference type="InterPro" id="IPR053716">
    <property type="entry name" value="Flag_assembly_chemotaxis_eff"/>
</dbReference>
<evidence type="ECO:0000256" key="2">
    <source>
        <dbReference type="ARBA" id="ARBA00010004"/>
    </source>
</evidence>
<comment type="similarity">
    <text evidence="2">Belongs to the FliJ family.</text>
</comment>
<keyword evidence="5" id="KW-1003">Cell membrane</keyword>
<feature type="coiled-coil region" evidence="11">
    <location>
        <begin position="13"/>
        <end position="54"/>
    </location>
</feature>
<dbReference type="Pfam" id="PF02050">
    <property type="entry name" value="FliJ"/>
    <property type="match status" value="1"/>
</dbReference>
<dbReference type="RefSeq" id="WP_382260035.1">
    <property type="nucleotide sequence ID" value="NZ_JBHTBX010000018.1"/>
</dbReference>
<feature type="region of interest" description="Disordered" evidence="12">
    <location>
        <begin position="117"/>
        <end position="138"/>
    </location>
</feature>
<evidence type="ECO:0000256" key="9">
    <source>
        <dbReference type="ARBA" id="ARBA00023136"/>
    </source>
</evidence>
<gene>
    <name evidence="13" type="primary">fliJ</name>
    <name evidence="13" type="ORF">ACFQNJ_18065</name>
</gene>
<keyword evidence="7" id="KW-1005">Bacterial flagellum biogenesis</keyword>
<evidence type="ECO:0000256" key="1">
    <source>
        <dbReference type="ARBA" id="ARBA00004413"/>
    </source>
</evidence>
<comment type="caution">
    <text evidence="13">The sequence shown here is derived from an EMBL/GenBank/DDBJ whole genome shotgun (WGS) entry which is preliminary data.</text>
</comment>
<keyword evidence="11" id="KW-0175">Coiled coil</keyword>
<sequence>MSMNQIRTIEKVVELALQRRDNALAQLAQLQREMQQAQDQMDQLSNYAREAQERWHARSLQGVDANLLHHHRQFMFKIEHAMDFQRSVLSSRQEQIDKSQAQLHEAERDLAGLRKYHERKQHEIDQRQQRQDQKSMDEMARNVYLLQLRRQNEGVRP</sequence>
<evidence type="ECO:0000256" key="11">
    <source>
        <dbReference type="SAM" id="Coils"/>
    </source>
</evidence>
<dbReference type="PANTHER" id="PTHR38786">
    <property type="entry name" value="FLAGELLAR FLIJ PROTEIN"/>
    <property type="match status" value="1"/>
</dbReference>
<evidence type="ECO:0000256" key="8">
    <source>
        <dbReference type="ARBA" id="ARBA00022927"/>
    </source>
</evidence>
<dbReference type="EMBL" id="JBHTBX010000018">
    <property type="protein sequence ID" value="MFC7436416.1"/>
    <property type="molecule type" value="Genomic_DNA"/>
</dbReference>
<keyword evidence="10" id="KW-1006">Bacterial flagellum protein export</keyword>
<comment type="subcellular location">
    <subcellularLocation>
        <location evidence="1">Cell membrane</location>
        <topology evidence="1">Peripheral membrane protein</topology>
        <orientation evidence="1">Cytoplasmic side</orientation>
    </subcellularLocation>
</comment>
<evidence type="ECO:0000256" key="3">
    <source>
        <dbReference type="ARBA" id="ARBA00020392"/>
    </source>
</evidence>
<name>A0ABW2REE0_9BURK</name>
<dbReference type="NCBIfam" id="TIGR02473">
    <property type="entry name" value="flagell_FliJ"/>
    <property type="match status" value="1"/>
</dbReference>